<name>A0ABV0QWK8_9TELE</name>
<evidence type="ECO:0000313" key="2">
    <source>
        <dbReference type="Proteomes" id="UP001434883"/>
    </source>
</evidence>
<reference evidence="1 2" key="1">
    <citation type="submission" date="2021-06" db="EMBL/GenBank/DDBJ databases">
        <authorList>
            <person name="Palmer J.M."/>
        </authorList>
    </citation>
    <scope>NUCLEOTIDE SEQUENCE [LARGE SCALE GENOMIC DNA]</scope>
    <source>
        <strain evidence="1 2">XC_2019</strain>
        <tissue evidence="1">Muscle</tissue>
    </source>
</reference>
<dbReference type="Proteomes" id="UP001434883">
    <property type="component" value="Unassembled WGS sequence"/>
</dbReference>
<dbReference type="EMBL" id="JAHRIN010025830">
    <property type="protein sequence ID" value="MEQ2200230.1"/>
    <property type="molecule type" value="Genomic_DNA"/>
</dbReference>
<evidence type="ECO:0000313" key="1">
    <source>
        <dbReference type="EMBL" id="MEQ2200230.1"/>
    </source>
</evidence>
<comment type="caution">
    <text evidence="1">The sequence shown here is derived from an EMBL/GenBank/DDBJ whole genome shotgun (WGS) entry which is preliminary data.</text>
</comment>
<proteinExistence type="predicted"/>
<gene>
    <name evidence="1" type="ORF">XENOCAPTIV_025654</name>
</gene>
<organism evidence="1 2">
    <name type="scientific">Xenoophorus captivus</name>
    <dbReference type="NCBI Taxonomy" id="1517983"/>
    <lineage>
        <taxon>Eukaryota</taxon>
        <taxon>Metazoa</taxon>
        <taxon>Chordata</taxon>
        <taxon>Craniata</taxon>
        <taxon>Vertebrata</taxon>
        <taxon>Euteleostomi</taxon>
        <taxon>Actinopterygii</taxon>
        <taxon>Neopterygii</taxon>
        <taxon>Teleostei</taxon>
        <taxon>Neoteleostei</taxon>
        <taxon>Acanthomorphata</taxon>
        <taxon>Ovalentaria</taxon>
        <taxon>Atherinomorphae</taxon>
        <taxon>Cyprinodontiformes</taxon>
        <taxon>Goodeidae</taxon>
        <taxon>Xenoophorus</taxon>
    </lineage>
</organism>
<accession>A0ABV0QWK8</accession>
<keyword evidence="2" id="KW-1185">Reference proteome</keyword>
<sequence length="150" mass="17260">MLAHLPCSDWYWVDGWLKGFWLEFCSGGKEDETSASMFVCVRIEEEGSLSPDNQGSEGLILCLQRAPFILVGCRLMRHVHLLDQVYLLVRGCFWSTLRIVKLLKHSNMSLLIVFFLNRSKLRGKSHSQNGCSQEMNYLERVASDPDFKWG</sequence>
<protein>
    <submittedName>
        <fullName evidence="1">Uncharacterized protein</fullName>
    </submittedName>
</protein>